<feature type="domain" description="Polyphosphate kinase-2-related" evidence="1">
    <location>
        <begin position="11"/>
        <end position="232"/>
    </location>
</feature>
<evidence type="ECO:0000259" key="1">
    <source>
        <dbReference type="Pfam" id="PF03976"/>
    </source>
</evidence>
<dbReference type="InterPro" id="IPR022488">
    <property type="entry name" value="PPK2-related"/>
</dbReference>
<dbReference type="Gene3D" id="3.40.50.300">
    <property type="entry name" value="P-loop containing nucleotide triphosphate hydrolases"/>
    <property type="match status" value="2"/>
</dbReference>
<dbReference type="InterPro" id="IPR022489">
    <property type="entry name" value="PolyP_AMP_Tfrase"/>
</dbReference>
<dbReference type="NCBIfam" id="TIGR03708">
    <property type="entry name" value="poly_P_AMP_trns"/>
    <property type="match status" value="1"/>
</dbReference>
<keyword evidence="3" id="KW-1185">Reference proteome</keyword>
<dbReference type="InterPro" id="IPR027417">
    <property type="entry name" value="P-loop_NTPase"/>
</dbReference>
<accession>A0A4Q7N7W6</accession>
<dbReference type="AlphaFoldDB" id="A0A4Q7N7W6"/>
<dbReference type="PANTHER" id="PTHR34383:SF3">
    <property type="entry name" value="POLYPHOSPHATE:AMP PHOSPHOTRANSFERASE"/>
    <property type="match status" value="1"/>
</dbReference>
<evidence type="ECO:0000313" key="3">
    <source>
        <dbReference type="Proteomes" id="UP000292445"/>
    </source>
</evidence>
<name>A0A4Q7N7W6_9BURK</name>
<dbReference type="EMBL" id="SGXC01000003">
    <property type="protein sequence ID" value="RZS78156.1"/>
    <property type="molecule type" value="Genomic_DNA"/>
</dbReference>
<gene>
    <name evidence="2" type="ORF">EV675_4797</name>
</gene>
<keyword evidence="2" id="KW-0808">Transferase</keyword>
<organism evidence="2 3">
    <name type="scientific">Pigmentiphaga kullae</name>
    <dbReference type="NCBI Taxonomy" id="151784"/>
    <lineage>
        <taxon>Bacteria</taxon>
        <taxon>Pseudomonadati</taxon>
        <taxon>Pseudomonadota</taxon>
        <taxon>Betaproteobacteria</taxon>
        <taxon>Burkholderiales</taxon>
        <taxon>Alcaligenaceae</taxon>
        <taxon>Pigmentiphaga</taxon>
    </lineage>
</organism>
<dbReference type="Pfam" id="PF03976">
    <property type="entry name" value="PPK2"/>
    <property type="match status" value="2"/>
</dbReference>
<dbReference type="GO" id="GO:0006797">
    <property type="term" value="P:polyphosphate metabolic process"/>
    <property type="evidence" value="ECO:0007669"/>
    <property type="project" value="InterPro"/>
</dbReference>
<sequence length="488" mass="56043">MFERAERDPSMDEREYERRELVLRTELLQQQYELLKQRDRAVLIVVAGVDGAGKGSAINLLNEWMDPRHIRTLAFGEPSVDEAQRPAMWRYWNALPALGQTGIVFGSWYAPLFKEAARKKPDMDRIAAMAAEILRFEAMLASERVRMLKLWYHLSRDAQVARIDAQLADPATAWRVSEADLKVRKKFGRLRAAGEIVLGATDAAYTPWQVVPGADARLRAVETASAVLQAMRGPLPRAPRRPPLQVVRHGDRSGAMLEPAPGGGKLDEVDYERQLAGWQARLAEQVRAKRFRKRSLVLVFEGVDAAGKGGAIRRVSHALDVRNFDIVPISAPSDDELAHPYLWRFWRHLPLHGRVCIFDRSWYGRVLVERVESLIPPATWRRAYDEINDFEDQLRRGGAVVLKFWLSVSREEQLRRFKERRDSPFKSFKLTPDDWRNRRKWDDYMSAAREMIARTDTAHAPWIVVADDDKRTARVKVLEHIVKAMDEA</sequence>
<reference evidence="2 3" key="1">
    <citation type="submission" date="2019-02" db="EMBL/GenBank/DDBJ databases">
        <title>Genomic Encyclopedia of Type Strains, Phase IV (KMG-IV): sequencing the most valuable type-strain genomes for metagenomic binning, comparative biology and taxonomic classification.</title>
        <authorList>
            <person name="Goeker M."/>
        </authorList>
    </citation>
    <scope>NUCLEOTIDE SEQUENCE [LARGE SCALE GENOMIC DNA]</scope>
    <source>
        <strain evidence="2 3">K24</strain>
    </source>
</reference>
<comment type="caution">
    <text evidence="2">The sequence shown here is derived from an EMBL/GenBank/DDBJ whole genome shotgun (WGS) entry which is preliminary data.</text>
</comment>
<dbReference type="GO" id="GO:0043751">
    <property type="term" value="F:polyphosphate:AMP phosphotransferase activity"/>
    <property type="evidence" value="ECO:0007669"/>
    <property type="project" value="InterPro"/>
</dbReference>
<dbReference type="OrthoDB" id="9775224at2"/>
<proteinExistence type="predicted"/>
<dbReference type="Proteomes" id="UP000292445">
    <property type="component" value="Unassembled WGS sequence"/>
</dbReference>
<feature type="domain" description="Polyphosphate kinase-2-related" evidence="1">
    <location>
        <begin position="266"/>
        <end position="487"/>
    </location>
</feature>
<dbReference type="RefSeq" id="WP_130360709.1">
    <property type="nucleotide sequence ID" value="NZ_SGXC01000003.1"/>
</dbReference>
<dbReference type="SUPFAM" id="SSF52540">
    <property type="entry name" value="P-loop containing nucleoside triphosphate hydrolases"/>
    <property type="match status" value="2"/>
</dbReference>
<dbReference type="PANTHER" id="PTHR34383">
    <property type="entry name" value="POLYPHOSPHATE:AMP PHOSPHOTRANSFERASE-RELATED"/>
    <property type="match status" value="1"/>
</dbReference>
<evidence type="ECO:0000313" key="2">
    <source>
        <dbReference type="EMBL" id="RZS78156.1"/>
    </source>
</evidence>
<protein>
    <submittedName>
        <fullName evidence="2">Polyphosphate:AMP phosphotransferase</fullName>
    </submittedName>
</protein>